<evidence type="ECO:0000256" key="2">
    <source>
        <dbReference type="ARBA" id="ARBA00006859"/>
    </source>
</evidence>
<sequence length="479" mass="53602">MLEEYPCTSTAANATKNPFNRVFLMWQQPDSLISTDEFLQIHAFLQWPSTNYLSEPRPPARSNDPHMFVTVGRTVDRTLNVNNQNITDQVHRSPATIEGMAVAYGSLVLMAVFPVFFGAIRSVKFHKSEVQKEKTSGVAAEKLSYSDAAMFPFFASGALLILYTVFKVFSKDNLNRIITSYFYCLGVLALCHLLSPVISKIIPGSIEKVTYRLQFTKSTRKMSINSIDYSFTTHDVISLMLCALLGLWYLFKKHWIANNLFGIAFAINGVEMLLLNNMIIGCILLGGLFVYDIFWVFYTDVMVTVAKSFEAPIKLVFPQDLLENGIAASNFAILGLGDIVVPGIFIAFLLRFDKSLKRKRSTYFYASFLAYVLGLGVTIYVMHMFKHAQPALLYLVPACVGLPILLALIKGDIGAMFKYEDLPKRSKNEKKEKKLKNVTDTKTGSNVETNTKANNQSNAGSKKKSQKTSASSDDSKKKK</sequence>
<dbReference type="GO" id="GO:0006465">
    <property type="term" value="P:signal peptide processing"/>
    <property type="evidence" value="ECO:0007669"/>
    <property type="project" value="TreeGrafter"/>
</dbReference>
<evidence type="ECO:0000256" key="6">
    <source>
        <dbReference type="ARBA" id="ARBA00022989"/>
    </source>
</evidence>
<feature type="compositionally biased region" description="Basic and acidic residues" evidence="8">
    <location>
        <begin position="427"/>
        <end position="439"/>
    </location>
</feature>
<keyword evidence="11" id="KW-1185">Reference proteome</keyword>
<dbReference type="GO" id="GO:0098553">
    <property type="term" value="C:lumenal side of endoplasmic reticulum membrane"/>
    <property type="evidence" value="ECO:0007669"/>
    <property type="project" value="TreeGrafter"/>
</dbReference>
<keyword evidence="4" id="KW-0378">Hydrolase</keyword>
<keyword evidence="3 9" id="KW-0812">Transmembrane</keyword>
<dbReference type="PANTHER" id="PTHR12174">
    <property type="entry name" value="SIGNAL PEPTIDE PEPTIDASE"/>
    <property type="match status" value="1"/>
</dbReference>
<evidence type="ECO:0000256" key="7">
    <source>
        <dbReference type="ARBA" id="ARBA00023136"/>
    </source>
</evidence>
<feature type="transmembrane region" description="Helical" evidence="9">
    <location>
        <begin position="272"/>
        <end position="298"/>
    </location>
</feature>
<keyword evidence="6 9" id="KW-1133">Transmembrane helix</keyword>
<feature type="transmembrane region" description="Helical" evidence="9">
    <location>
        <begin position="231"/>
        <end position="251"/>
    </location>
</feature>
<dbReference type="GO" id="GO:0042500">
    <property type="term" value="F:aspartic endopeptidase activity, intramembrane cleaving"/>
    <property type="evidence" value="ECO:0007669"/>
    <property type="project" value="InterPro"/>
</dbReference>
<evidence type="ECO:0000313" key="11">
    <source>
        <dbReference type="Proteomes" id="UP001367676"/>
    </source>
</evidence>
<feature type="transmembrane region" description="Helical" evidence="9">
    <location>
        <begin position="391"/>
        <end position="409"/>
    </location>
</feature>
<feature type="region of interest" description="Disordered" evidence="8">
    <location>
        <begin position="427"/>
        <end position="479"/>
    </location>
</feature>
<dbReference type="Pfam" id="PF04258">
    <property type="entry name" value="Peptidase_A22B"/>
    <property type="match status" value="1"/>
</dbReference>
<evidence type="ECO:0000256" key="5">
    <source>
        <dbReference type="ARBA" id="ARBA00022824"/>
    </source>
</evidence>
<comment type="caution">
    <text evidence="10">The sequence shown here is derived from an EMBL/GenBank/DDBJ whole genome shotgun (WGS) entry which is preliminary data.</text>
</comment>
<dbReference type="InterPro" id="IPR006639">
    <property type="entry name" value="Preselin/SPP"/>
</dbReference>
<evidence type="ECO:0000256" key="8">
    <source>
        <dbReference type="SAM" id="MobiDB-lite"/>
    </source>
</evidence>
<dbReference type="SMART" id="SM00730">
    <property type="entry name" value="PSN"/>
    <property type="match status" value="1"/>
</dbReference>
<keyword evidence="5" id="KW-0256">Endoplasmic reticulum</keyword>
<evidence type="ECO:0000313" key="10">
    <source>
        <dbReference type="EMBL" id="KAK7570794.1"/>
    </source>
</evidence>
<dbReference type="PANTHER" id="PTHR12174:SF23">
    <property type="entry name" value="MINOR HISTOCOMPATIBILITY ANTIGEN H13"/>
    <property type="match status" value="1"/>
</dbReference>
<feature type="transmembrane region" description="Helical" evidence="9">
    <location>
        <begin position="181"/>
        <end position="202"/>
    </location>
</feature>
<feature type="compositionally biased region" description="Polar residues" evidence="8">
    <location>
        <begin position="440"/>
        <end position="460"/>
    </location>
</feature>
<gene>
    <name evidence="10" type="ORF">V9T40_010161</name>
</gene>
<protein>
    <recommendedName>
        <fullName evidence="12">Signal peptide peptidase</fullName>
    </recommendedName>
</protein>
<dbReference type="EMBL" id="JBBCAQ010000043">
    <property type="protein sequence ID" value="KAK7570794.1"/>
    <property type="molecule type" value="Genomic_DNA"/>
</dbReference>
<accession>A0AAN9TGS8</accession>
<name>A0AAN9TGS8_9HEMI</name>
<evidence type="ECO:0000256" key="1">
    <source>
        <dbReference type="ARBA" id="ARBA00004477"/>
    </source>
</evidence>
<keyword evidence="7 9" id="KW-0472">Membrane</keyword>
<comment type="similarity">
    <text evidence="2">Belongs to the peptidase A22B family.</text>
</comment>
<dbReference type="AlphaFoldDB" id="A0AAN9TGS8"/>
<dbReference type="InterPro" id="IPR007369">
    <property type="entry name" value="Peptidase_A22B_SPP"/>
</dbReference>
<organism evidence="10 11">
    <name type="scientific">Parthenolecanium corni</name>
    <dbReference type="NCBI Taxonomy" id="536013"/>
    <lineage>
        <taxon>Eukaryota</taxon>
        <taxon>Metazoa</taxon>
        <taxon>Ecdysozoa</taxon>
        <taxon>Arthropoda</taxon>
        <taxon>Hexapoda</taxon>
        <taxon>Insecta</taxon>
        <taxon>Pterygota</taxon>
        <taxon>Neoptera</taxon>
        <taxon>Paraneoptera</taxon>
        <taxon>Hemiptera</taxon>
        <taxon>Sternorrhyncha</taxon>
        <taxon>Coccoidea</taxon>
        <taxon>Coccidae</taxon>
        <taxon>Parthenolecanium</taxon>
    </lineage>
</organism>
<comment type="subcellular location">
    <subcellularLocation>
        <location evidence="1">Endoplasmic reticulum membrane</location>
        <topology evidence="1">Multi-pass membrane protein</topology>
    </subcellularLocation>
</comment>
<reference evidence="10 11" key="1">
    <citation type="submission" date="2024-03" db="EMBL/GenBank/DDBJ databases">
        <title>Adaptation during the transition from Ophiocordyceps entomopathogen to insect associate is accompanied by gene loss and intensified selection.</title>
        <authorList>
            <person name="Ward C.M."/>
            <person name="Onetto C.A."/>
            <person name="Borneman A.R."/>
        </authorList>
    </citation>
    <scope>NUCLEOTIDE SEQUENCE [LARGE SCALE GENOMIC DNA]</scope>
    <source>
        <strain evidence="10">AWRI1</strain>
        <tissue evidence="10">Single Adult Female</tissue>
    </source>
</reference>
<evidence type="ECO:0000256" key="9">
    <source>
        <dbReference type="SAM" id="Phobius"/>
    </source>
</evidence>
<feature type="transmembrane region" description="Helical" evidence="9">
    <location>
        <begin position="149"/>
        <end position="169"/>
    </location>
</feature>
<dbReference type="Proteomes" id="UP001367676">
    <property type="component" value="Unassembled WGS sequence"/>
</dbReference>
<feature type="transmembrane region" description="Helical" evidence="9">
    <location>
        <begin position="362"/>
        <end position="385"/>
    </location>
</feature>
<evidence type="ECO:0000256" key="3">
    <source>
        <dbReference type="ARBA" id="ARBA00022692"/>
    </source>
</evidence>
<feature type="transmembrane region" description="Helical" evidence="9">
    <location>
        <begin position="331"/>
        <end position="350"/>
    </location>
</feature>
<dbReference type="GO" id="GO:0033619">
    <property type="term" value="P:membrane protein proteolysis"/>
    <property type="evidence" value="ECO:0007669"/>
    <property type="project" value="TreeGrafter"/>
</dbReference>
<feature type="transmembrane region" description="Helical" evidence="9">
    <location>
        <begin position="101"/>
        <end position="120"/>
    </location>
</feature>
<evidence type="ECO:0008006" key="12">
    <source>
        <dbReference type="Google" id="ProtNLM"/>
    </source>
</evidence>
<dbReference type="GO" id="GO:0098554">
    <property type="term" value="C:cytoplasmic side of endoplasmic reticulum membrane"/>
    <property type="evidence" value="ECO:0007669"/>
    <property type="project" value="TreeGrafter"/>
</dbReference>
<evidence type="ECO:0000256" key="4">
    <source>
        <dbReference type="ARBA" id="ARBA00022801"/>
    </source>
</evidence>
<proteinExistence type="inferred from homology"/>